<evidence type="ECO:0000313" key="4">
    <source>
        <dbReference type="Proteomes" id="UP001282288"/>
    </source>
</evidence>
<dbReference type="RefSeq" id="WP_010356129.1">
    <property type="nucleotide sequence ID" value="NZ_BCMK01000018.1"/>
</dbReference>
<accession>A0AAP6BDS3</accession>
<dbReference type="AlphaFoldDB" id="A0AAP6BDS3"/>
<evidence type="ECO:0000313" key="2">
    <source>
        <dbReference type="EMBL" id="MDX3021403.1"/>
    </source>
</evidence>
<protein>
    <submittedName>
        <fullName evidence="1">Uncharacterized protein</fullName>
    </submittedName>
</protein>
<dbReference type="EMBL" id="JARAWP010000016">
    <property type="protein sequence ID" value="MDX3021403.1"/>
    <property type="molecule type" value="Genomic_DNA"/>
</dbReference>
<name>A0AAP6BDS3_9ACTN</name>
<dbReference type="Proteomes" id="UP001282288">
    <property type="component" value="Unassembled WGS sequence"/>
</dbReference>
<gene>
    <name evidence="1" type="ORF">PV399_24710</name>
    <name evidence="2" type="ORF">PV666_26445</name>
</gene>
<organism evidence="1 4">
    <name type="scientific">Streptomyces acidiscabies</name>
    <dbReference type="NCBI Taxonomy" id="42234"/>
    <lineage>
        <taxon>Bacteria</taxon>
        <taxon>Bacillati</taxon>
        <taxon>Actinomycetota</taxon>
        <taxon>Actinomycetes</taxon>
        <taxon>Kitasatosporales</taxon>
        <taxon>Streptomycetaceae</taxon>
        <taxon>Streptomyces</taxon>
    </lineage>
</organism>
<proteinExistence type="predicted"/>
<comment type="caution">
    <text evidence="1">The sequence shown here is derived from an EMBL/GenBank/DDBJ whole genome shotgun (WGS) entry which is preliminary data.</text>
</comment>
<sequence length="190" mass="20578">MVLDPSGTPESEFCVGDDISALVTDTDGGIWTAYGDEGIYGGHPESRTGLAGWDSQGRNSWIPRGRLPDRPLQGSTAATENGQVWLVWDSGRDGTFLTRITPSTGDVVSHPSPVRNPDGFAVSGSRAVLTRRDHNKRSVELTRAEFDGVTWAVTSRRELRVPGRVVMGCGQGRDGSLWLRAGDAWLRIEA</sequence>
<evidence type="ECO:0000313" key="1">
    <source>
        <dbReference type="EMBL" id="MDX2962892.1"/>
    </source>
</evidence>
<dbReference type="GeneID" id="69808739"/>
<dbReference type="Proteomes" id="UP001272987">
    <property type="component" value="Unassembled WGS sequence"/>
</dbReference>
<evidence type="ECO:0000313" key="3">
    <source>
        <dbReference type="Proteomes" id="UP001272987"/>
    </source>
</evidence>
<dbReference type="EMBL" id="JARAWC010000018">
    <property type="protein sequence ID" value="MDX2962892.1"/>
    <property type="molecule type" value="Genomic_DNA"/>
</dbReference>
<keyword evidence="3" id="KW-1185">Reference proteome</keyword>
<reference evidence="1 3" key="1">
    <citation type="journal article" date="2023" name="Microb. Genom.">
        <title>Mesoterricola silvestris gen. nov., sp. nov., Mesoterricola sediminis sp. nov., Geothrix oryzae sp. nov., Geothrix edaphica sp. nov., Geothrix rubra sp. nov., and Geothrix limicola sp. nov., six novel members of Acidobacteriota isolated from soils.</title>
        <authorList>
            <person name="Weisberg A.J."/>
            <person name="Pearce E."/>
            <person name="Kramer C.G."/>
            <person name="Chang J.H."/>
            <person name="Clarke C.R."/>
        </authorList>
    </citation>
    <scope>NUCLEOTIDE SEQUENCE</scope>
    <source>
        <strain evidence="2 3">NB05-1H</strain>
        <strain evidence="1">NRRL_B-16521</strain>
    </source>
</reference>